<dbReference type="InterPro" id="IPR002104">
    <property type="entry name" value="Integrase_catalytic"/>
</dbReference>
<dbReference type="InterPro" id="IPR011010">
    <property type="entry name" value="DNA_brk_join_enz"/>
</dbReference>
<evidence type="ECO:0000313" key="8">
    <source>
        <dbReference type="Proteomes" id="UP000855421"/>
    </source>
</evidence>
<dbReference type="CDD" id="cd00397">
    <property type="entry name" value="DNA_BRE_C"/>
    <property type="match status" value="1"/>
</dbReference>
<dbReference type="PANTHER" id="PTHR30349">
    <property type="entry name" value="PHAGE INTEGRASE-RELATED"/>
    <property type="match status" value="1"/>
</dbReference>
<dbReference type="InterPro" id="IPR044068">
    <property type="entry name" value="CB"/>
</dbReference>
<dbReference type="Pfam" id="PF13102">
    <property type="entry name" value="Phage_int_SAM_5"/>
    <property type="match status" value="1"/>
</dbReference>
<evidence type="ECO:0000259" key="5">
    <source>
        <dbReference type="PROSITE" id="PS51898"/>
    </source>
</evidence>
<keyword evidence="3" id="KW-0233">DNA recombination</keyword>
<gene>
    <name evidence="7" type="ORF">I9063_002408</name>
</gene>
<sequence>MVRKRIAKQKIQQFDMKVSELLEEYIKELKVNQCSIHTIGTYQTAFKRFIKDEGNLSLSDININVINHFKLNLKDKVSPRTINTYISHIRTVFNYAYKQEYMDKLDIKLIKVQQKVKYVPTEDEMELLLSEAKGETYSNYVSRLACLVMSTTGIRCEEFLSLKIKNYNKDYISTEHTKNRLLRYMPIPTLVSKEIKSYIKNYRKDAKSDDILFVNVYAKQYTSNGFRKSFAEYAKKKIGHSIGTHCLRRYFITKALNNNANPILLAKITGHHDTRMFKYYYKFNINDLINMDSINTISDLKIDNSHKKMLRR</sequence>
<dbReference type="InterPro" id="IPR010998">
    <property type="entry name" value="Integrase_recombinase_N"/>
</dbReference>
<evidence type="ECO:0000256" key="2">
    <source>
        <dbReference type="ARBA" id="ARBA00023125"/>
    </source>
</evidence>
<feature type="domain" description="Tyr recombinase" evidence="5">
    <location>
        <begin position="115"/>
        <end position="293"/>
    </location>
</feature>
<dbReference type="Pfam" id="PF00589">
    <property type="entry name" value="Phage_integrase"/>
    <property type="match status" value="1"/>
</dbReference>
<evidence type="ECO:0000256" key="3">
    <source>
        <dbReference type="ARBA" id="ARBA00023172"/>
    </source>
</evidence>
<dbReference type="PANTHER" id="PTHR30349:SF41">
    <property type="entry name" value="INTEGRASE_RECOMBINASE PROTEIN MJ0367-RELATED"/>
    <property type="match status" value="1"/>
</dbReference>
<dbReference type="SUPFAM" id="SSF56349">
    <property type="entry name" value="DNA breaking-rejoining enzymes"/>
    <property type="match status" value="1"/>
</dbReference>
<dbReference type="Gene3D" id="1.10.443.10">
    <property type="entry name" value="Intergrase catalytic core"/>
    <property type="match status" value="1"/>
</dbReference>
<organism evidence="7 8">
    <name type="scientific">Clostridium perfringens</name>
    <dbReference type="NCBI Taxonomy" id="1502"/>
    <lineage>
        <taxon>Bacteria</taxon>
        <taxon>Bacillati</taxon>
        <taxon>Bacillota</taxon>
        <taxon>Clostridia</taxon>
        <taxon>Eubacteriales</taxon>
        <taxon>Clostridiaceae</taxon>
        <taxon>Clostridium</taxon>
    </lineage>
</organism>
<keyword evidence="2 4" id="KW-0238">DNA-binding</keyword>
<comment type="caution">
    <text evidence="7">The sequence shown here is derived from an EMBL/GenBank/DDBJ whole genome shotgun (WGS) entry which is preliminary data.</text>
</comment>
<evidence type="ECO:0000313" key="7">
    <source>
        <dbReference type="EMBL" id="HAT4299023.1"/>
    </source>
</evidence>
<proteinExistence type="inferred from homology"/>
<dbReference type="Proteomes" id="UP000855421">
    <property type="component" value="Unassembled WGS sequence"/>
</dbReference>
<evidence type="ECO:0000256" key="1">
    <source>
        <dbReference type="ARBA" id="ARBA00008857"/>
    </source>
</evidence>
<dbReference type="PROSITE" id="PS51898">
    <property type="entry name" value="TYR_RECOMBINASE"/>
    <property type="match status" value="1"/>
</dbReference>
<dbReference type="InterPro" id="IPR050090">
    <property type="entry name" value="Tyrosine_recombinase_XerCD"/>
</dbReference>
<evidence type="ECO:0000259" key="6">
    <source>
        <dbReference type="PROSITE" id="PS51900"/>
    </source>
</evidence>
<dbReference type="InterPro" id="IPR013762">
    <property type="entry name" value="Integrase-like_cat_sf"/>
</dbReference>
<name>A0AAN5NC90_CLOPF</name>
<reference evidence="7" key="2">
    <citation type="submission" date="2020-07" db="EMBL/GenBank/DDBJ databases">
        <authorList>
            <consortium name="NCBI Pathogen Detection Project"/>
        </authorList>
    </citation>
    <scope>NUCLEOTIDE SEQUENCE</scope>
    <source>
        <strain evidence="7">C25</strain>
    </source>
</reference>
<feature type="domain" description="Core-binding (CB)" evidence="6">
    <location>
        <begin position="16"/>
        <end position="97"/>
    </location>
</feature>
<dbReference type="GO" id="GO:0003677">
    <property type="term" value="F:DNA binding"/>
    <property type="evidence" value="ECO:0007669"/>
    <property type="project" value="UniProtKB-UniRule"/>
</dbReference>
<dbReference type="PROSITE" id="PS51900">
    <property type="entry name" value="CB"/>
    <property type="match status" value="1"/>
</dbReference>
<dbReference type="EMBL" id="DACTBT010000018">
    <property type="protein sequence ID" value="HAT4299023.1"/>
    <property type="molecule type" value="Genomic_DNA"/>
</dbReference>
<dbReference type="Gene3D" id="1.10.150.130">
    <property type="match status" value="1"/>
</dbReference>
<protein>
    <submittedName>
        <fullName evidence="7">Tyrosine-type recombinase/integrase</fullName>
    </submittedName>
</protein>
<comment type="similarity">
    <text evidence="1">Belongs to the 'phage' integrase family.</text>
</comment>
<dbReference type="RefSeq" id="WP_164790621.1">
    <property type="nucleotide sequence ID" value="NZ_CATNXU010000001.1"/>
</dbReference>
<accession>A0AAN5NC90</accession>
<dbReference type="AlphaFoldDB" id="A0AAN5NC90"/>
<evidence type="ECO:0000256" key="4">
    <source>
        <dbReference type="PROSITE-ProRule" id="PRU01248"/>
    </source>
</evidence>
<dbReference type="GO" id="GO:0015074">
    <property type="term" value="P:DNA integration"/>
    <property type="evidence" value="ECO:0007669"/>
    <property type="project" value="InterPro"/>
</dbReference>
<reference evidence="7" key="1">
    <citation type="journal article" date="2018" name="Genome Biol.">
        <title>SKESA: strategic k-mer extension for scrupulous assemblies.</title>
        <authorList>
            <person name="Souvorov A."/>
            <person name="Agarwala R."/>
            <person name="Lipman D.J."/>
        </authorList>
    </citation>
    <scope>NUCLEOTIDE SEQUENCE</scope>
    <source>
        <strain evidence="7">C25</strain>
    </source>
</reference>
<dbReference type="InterPro" id="IPR025269">
    <property type="entry name" value="SAM-like_dom"/>
</dbReference>
<dbReference type="GO" id="GO:0006310">
    <property type="term" value="P:DNA recombination"/>
    <property type="evidence" value="ECO:0007669"/>
    <property type="project" value="UniProtKB-KW"/>
</dbReference>